<name>M2N621_BAUPA</name>
<reference evidence="2 3" key="1">
    <citation type="journal article" date="2012" name="PLoS Pathog.">
        <title>Diverse lifestyles and strategies of plant pathogenesis encoded in the genomes of eighteen Dothideomycetes fungi.</title>
        <authorList>
            <person name="Ohm R.A."/>
            <person name="Feau N."/>
            <person name="Henrissat B."/>
            <person name="Schoch C.L."/>
            <person name="Horwitz B.A."/>
            <person name="Barry K.W."/>
            <person name="Condon B.J."/>
            <person name="Copeland A.C."/>
            <person name="Dhillon B."/>
            <person name="Glaser F."/>
            <person name="Hesse C.N."/>
            <person name="Kosti I."/>
            <person name="LaButti K."/>
            <person name="Lindquist E.A."/>
            <person name="Lucas S."/>
            <person name="Salamov A.A."/>
            <person name="Bradshaw R.E."/>
            <person name="Ciuffetti L."/>
            <person name="Hamelin R.C."/>
            <person name="Kema G.H.J."/>
            <person name="Lawrence C."/>
            <person name="Scott J.A."/>
            <person name="Spatafora J.W."/>
            <person name="Turgeon B.G."/>
            <person name="de Wit P.J.G.M."/>
            <person name="Zhong S."/>
            <person name="Goodwin S.B."/>
            <person name="Grigoriev I.V."/>
        </authorList>
    </citation>
    <scope>NUCLEOTIDE SEQUENCE [LARGE SCALE GENOMIC DNA]</scope>
    <source>
        <strain evidence="2 3">UAMH 10762</strain>
    </source>
</reference>
<keyword evidence="3" id="KW-1185">Reference proteome</keyword>
<gene>
    <name evidence="2" type="ORF">BAUCODRAFT_549308</name>
</gene>
<dbReference type="Proteomes" id="UP000011761">
    <property type="component" value="Unassembled WGS sequence"/>
</dbReference>
<evidence type="ECO:0000313" key="2">
    <source>
        <dbReference type="EMBL" id="EMC94479.1"/>
    </source>
</evidence>
<dbReference type="InterPro" id="IPR008949">
    <property type="entry name" value="Isoprenoid_synthase_dom_sf"/>
</dbReference>
<protein>
    <submittedName>
        <fullName evidence="2">Uncharacterized protein</fullName>
    </submittedName>
</protein>
<sequence>MKEVLRLTAELDSSTNELHSLQKEAETAQAENITLMLARDKALALPQAVREVVGLMQGCHERFDTLKGELKVEMCGQYPKTKLYIVCAKASVTGTVYWVKDDMSFWLRLTLTLTVSYHCQRYFP</sequence>
<keyword evidence="1" id="KW-0175">Coiled coil</keyword>
<evidence type="ECO:0000256" key="1">
    <source>
        <dbReference type="SAM" id="Coils"/>
    </source>
</evidence>
<evidence type="ECO:0000313" key="3">
    <source>
        <dbReference type="Proteomes" id="UP000011761"/>
    </source>
</evidence>
<dbReference type="Gene3D" id="1.10.600.10">
    <property type="entry name" value="Farnesyl Diphosphate Synthase"/>
    <property type="match status" value="1"/>
</dbReference>
<dbReference type="RefSeq" id="XP_007678334.1">
    <property type="nucleotide sequence ID" value="XM_007680144.1"/>
</dbReference>
<dbReference type="GeneID" id="19115399"/>
<accession>M2N621</accession>
<organism evidence="2 3">
    <name type="scientific">Baudoinia panamericana (strain UAMH 10762)</name>
    <name type="common">Angels' share fungus</name>
    <name type="synonym">Baudoinia compniacensis (strain UAMH 10762)</name>
    <dbReference type="NCBI Taxonomy" id="717646"/>
    <lineage>
        <taxon>Eukaryota</taxon>
        <taxon>Fungi</taxon>
        <taxon>Dikarya</taxon>
        <taxon>Ascomycota</taxon>
        <taxon>Pezizomycotina</taxon>
        <taxon>Dothideomycetes</taxon>
        <taxon>Dothideomycetidae</taxon>
        <taxon>Mycosphaerellales</taxon>
        <taxon>Teratosphaeriaceae</taxon>
        <taxon>Baudoinia</taxon>
    </lineage>
</organism>
<dbReference type="EMBL" id="KB445558">
    <property type="protein sequence ID" value="EMC94479.1"/>
    <property type="molecule type" value="Genomic_DNA"/>
</dbReference>
<dbReference type="AlphaFoldDB" id="M2N621"/>
<dbReference type="KEGG" id="bcom:BAUCODRAFT_549308"/>
<proteinExistence type="predicted"/>
<feature type="coiled-coil region" evidence="1">
    <location>
        <begin position="4"/>
        <end position="31"/>
    </location>
</feature>
<dbReference type="HOGENOM" id="CLU_2003486_0_0_1"/>